<protein>
    <submittedName>
        <fullName evidence="1">Transcription elongation factor</fullName>
    </submittedName>
</protein>
<dbReference type="GO" id="GO:0003677">
    <property type="term" value="F:DNA binding"/>
    <property type="evidence" value="ECO:0007669"/>
    <property type="project" value="InterPro"/>
</dbReference>
<sequence length="167" mass="18185">MDKRALLTAVINELESKVTTLVSAMEQTVDAATNEETVPEHKYDTLALEASYLAHGQAMRLEQIKNDIATLKRTTLREFSEQDSVGLTALVCVENDDEHIAWYWMLPCGGGVTIKDAEVTTDSVLAAFTVVTPHSPLGKALLGQNIDDEVSLAIGDSVQHYAIIAIQ</sequence>
<keyword evidence="2" id="KW-1185">Reference proteome</keyword>
<dbReference type="AlphaFoldDB" id="A0A090T1Q5"/>
<name>A0A090T1Q5_9VIBR</name>
<evidence type="ECO:0000313" key="2">
    <source>
        <dbReference type="Proteomes" id="UP000029224"/>
    </source>
</evidence>
<comment type="caution">
    <text evidence="1">The sequence shown here is derived from an EMBL/GenBank/DDBJ whole genome shotgun (WGS) entry which is preliminary data.</text>
</comment>
<reference evidence="1 2" key="2">
    <citation type="submission" date="2014-09" db="EMBL/GenBank/DDBJ databases">
        <authorList>
            <consortium name="NBRP consortium"/>
            <person name="Sawabe T."/>
            <person name="Meirelles P."/>
            <person name="Nakanishi M."/>
            <person name="Sayaka M."/>
            <person name="Hattori M."/>
            <person name="Ohkuma M."/>
        </authorList>
    </citation>
    <scope>NUCLEOTIDE SEQUENCE [LARGE SCALE GENOMIC DNA]</scope>
    <source>
        <strain evidence="1 2">JCM 19240</strain>
    </source>
</reference>
<proteinExistence type="predicted"/>
<keyword evidence="1" id="KW-0648">Protein biosynthesis</keyword>
<evidence type="ECO:0000313" key="1">
    <source>
        <dbReference type="EMBL" id="GAL33078.1"/>
    </source>
</evidence>
<keyword evidence="1" id="KW-0251">Elongation factor</keyword>
<dbReference type="Proteomes" id="UP000029224">
    <property type="component" value="Unassembled WGS sequence"/>
</dbReference>
<gene>
    <name evidence="1" type="ORF">JCM19240_6510</name>
</gene>
<dbReference type="OrthoDB" id="5293337at2"/>
<dbReference type="InterPro" id="IPR036953">
    <property type="entry name" value="GreA/GreB_C_sf"/>
</dbReference>
<organism evidence="1 2">
    <name type="scientific">Vibrio maritimus</name>
    <dbReference type="NCBI Taxonomy" id="990268"/>
    <lineage>
        <taxon>Bacteria</taxon>
        <taxon>Pseudomonadati</taxon>
        <taxon>Pseudomonadota</taxon>
        <taxon>Gammaproteobacteria</taxon>
        <taxon>Vibrionales</taxon>
        <taxon>Vibrionaceae</taxon>
        <taxon>Vibrio</taxon>
    </lineage>
</organism>
<reference evidence="1 2" key="1">
    <citation type="submission" date="2014-09" db="EMBL/GenBank/DDBJ databases">
        <title>Vibrio maritimus JCM 19240. (C210) whole genome shotgun sequence.</title>
        <authorList>
            <person name="Sawabe T."/>
            <person name="Meirelles P."/>
            <person name="Nakanishi M."/>
            <person name="Sayaka M."/>
            <person name="Hattori M."/>
            <person name="Ohkuma M."/>
        </authorList>
    </citation>
    <scope>NUCLEOTIDE SEQUENCE [LARGE SCALE GENOMIC DNA]</scope>
    <source>
        <strain evidence="1 2">JCM 19240</strain>
    </source>
</reference>
<dbReference type="GO" id="GO:0003746">
    <property type="term" value="F:translation elongation factor activity"/>
    <property type="evidence" value="ECO:0007669"/>
    <property type="project" value="UniProtKB-KW"/>
</dbReference>
<dbReference type="Gene3D" id="3.10.50.30">
    <property type="entry name" value="Transcription elongation factor, GreA/GreB, C-terminal domain"/>
    <property type="match status" value="1"/>
</dbReference>
<dbReference type="SUPFAM" id="SSF54534">
    <property type="entry name" value="FKBP-like"/>
    <property type="match status" value="1"/>
</dbReference>
<dbReference type="GO" id="GO:0032784">
    <property type="term" value="P:regulation of DNA-templated transcription elongation"/>
    <property type="evidence" value="ECO:0007669"/>
    <property type="project" value="InterPro"/>
</dbReference>
<dbReference type="EMBL" id="BBMT01000002">
    <property type="protein sequence ID" value="GAL33078.1"/>
    <property type="molecule type" value="Genomic_DNA"/>
</dbReference>
<accession>A0A090T1Q5</accession>